<feature type="transmembrane region" description="Helical" evidence="2">
    <location>
        <begin position="234"/>
        <end position="252"/>
    </location>
</feature>
<feature type="region of interest" description="Disordered" evidence="1">
    <location>
        <begin position="134"/>
        <end position="179"/>
    </location>
</feature>
<evidence type="ECO:0000313" key="3">
    <source>
        <dbReference type="EMBL" id="KAA0942242.1"/>
    </source>
</evidence>
<keyword evidence="2" id="KW-0812">Transmembrane</keyword>
<dbReference type="AlphaFoldDB" id="A0A5B0BLW2"/>
<organism evidence="3 4">
    <name type="scientific">Streptomyces apricus</name>
    <dbReference type="NCBI Taxonomy" id="1828112"/>
    <lineage>
        <taxon>Bacteria</taxon>
        <taxon>Bacillati</taxon>
        <taxon>Actinomycetota</taxon>
        <taxon>Actinomycetes</taxon>
        <taxon>Kitasatosporales</taxon>
        <taxon>Streptomycetaceae</taxon>
        <taxon>Streptomyces</taxon>
    </lineage>
</organism>
<dbReference type="Proteomes" id="UP000324965">
    <property type="component" value="Unassembled WGS sequence"/>
</dbReference>
<feature type="transmembrane region" description="Helical" evidence="2">
    <location>
        <begin position="259"/>
        <end position="276"/>
    </location>
</feature>
<accession>A0A5B0BLW2</accession>
<evidence type="ECO:0000313" key="4">
    <source>
        <dbReference type="Proteomes" id="UP000324965"/>
    </source>
</evidence>
<keyword evidence="2" id="KW-1133">Transmembrane helix</keyword>
<reference evidence="3 4" key="1">
    <citation type="submission" date="2019-05" db="EMBL/GenBank/DDBJ databases">
        <authorList>
            <person name="Hariharan J."/>
            <person name="Choudoir M.J."/>
            <person name="Diebold P."/>
            <person name="Panke-Buisse K."/>
            <person name="Buckley D.H."/>
        </authorList>
    </citation>
    <scope>NUCLEOTIDE SEQUENCE [LARGE SCALE GENOMIC DNA]</scope>
    <source>
        <strain evidence="3 4">SUN51</strain>
    </source>
</reference>
<name>A0A5B0BLW2_9ACTN</name>
<gene>
    <name evidence="3" type="ORF">FGF04_03700</name>
</gene>
<feature type="transmembrane region" description="Helical" evidence="2">
    <location>
        <begin position="296"/>
        <end position="320"/>
    </location>
</feature>
<sequence length="340" mass="35093">MEPDPSYDDPVDGLVHAAVADRPLEEVIQLIEMLEQSPQYARATVDALRAAGTDRSVEDVSRLVALLTRPPRSPDSADEAIRAAARGRPVAEVTKLMALLHRPPLEPHCGEAAVQAAATSRPVEELVELIGRMAQQQGAREDLQQAGPDARTGAKSASGKGRASSFKDGPPAGDPLLAAAGTVPVGRTARGRGGRPAHNGATPAWPRLAAVLLLVLCGAAHFPPSRDGASAGAYGFAVGAAALCLLLGLALVRRSVLPVLAAAILVPAALAVAQLLDGRVTSPGLSRALELTLAPQWLAGLTAVLAALAALTALVTFLASRRPRSRPDVRQLAGSNRTPN</sequence>
<keyword evidence="4" id="KW-1185">Reference proteome</keyword>
<evidence type="ECO:0000256" key="1">
    <source>
        <dbReference type="SAM" id="MobiDB-lite"/>
    </source>
</evidence>
<evidence type="ECO:0000256" key="2">
    <source>
        <dbReference type="SAM" id="Phobius"/>
    </source>
</evidence>
<dbReference type="OrthoDB" id="4338624at2"/>
<dbReference type="EMBL" id="VDFC01000010">
    <property type="protein sequence ID" value="KAA0942242.1"/>
    <property type="molecule type" value="Genomic_DNA"/>
</dbReference>
<feature type="compositionally biased region" description="Low complexity" evidence="1">
    <location>
        <begin position="153"/>
        <end position="179"/>
    </location>
</feature>
<keyword evidence="2" id="KW-0472">Membrane</keyword>
<protein>
    <submittedName>
        <fullName evidence="3">Uncharacterized protein</fullName>
    </submittedName>
</protein>
<comment type="caution">
    <text evidence="3">The sequence shown here is derived from an EMBL/GenBank/DDBJ whole genome shotgun (WGS) entry which is preliminary data.</text>
</comment>
<proteinExistence type="predicted"/>